<comment type="caution">
    <text evidence="4">The sequence shown here is derived from an EMBL/GenBank/DDBJ whole genome shotgun (WGS) entry which is preliminary data.</text>
</comment>
<keyword evidence="5" id="KW-1185">Reference proteome</keyword>
<gene>
    <name evidence="4" type="ORF">TrLO_g8448</name>
</gene>
<dbReference type="Pfam" id="PF02543">
    <property type="entry name" value="Carbam_trans_N"/>
    <property type="match status" value="1"/>
</dbReference>
<name>A0A9W7E8S8_9STRA</name>
<dbReference type="PANTHER" id="PTHR34847:SF1">
    <property type="entry name" value="NODULATION PROTEIN U"/>
    <property type="match status" value="1"/>
</dbReference>
<organism evidence="4 5">
    <name type="scientific">Triparma laevis f. longispina</name>
    <dbReference type="NCBI Taxonomy" id="1714387"/>
    <lineage>
        <taxon>Eukaryota</taxon>
        <taxon>Sar</taxon>
        <taxon>Stramenopiles</taxon>
        <taxon>Ochrophyta</taxon>
        <taxon>Bolidophyceae</taxon>
        <taxon>Parmales</taxon>
        <taxon>Triparmaceae</taxon>
        <taxon>Triparma</taxon>
    </lineage>
</organism>
<dbReference type="PANTHER" id="PTHR34847">
    <property type="entry name" value="NODULATION PROTEIN U"/>
    <property type="match status" value="1"/>
</dbReference>
<dbReference type="Pfam" id="PF16861">
    <property type="entry name" value="Carbam_trans_C"/>
    <property type="match status" value="1"/>
</dbReference>
<dbReference type="InterPro" id="IPR043129">
    <property type="entry name" value="ATPase_NBD"/>
</dbReference>
<evidence type="ECO:0000259" key="3">
    <source>
        <dbReference type="Pfam" id="PF16861"/>
    </source>
</evidence>
<dbReference type="Proteomes" id="UP001165122">
    <property type="component" value="Unassembled WGS sequence"/>
</dbReference>
<dbReference type="InterPro" id="IPR038152">
    <property type="entry name" value="Carbam_trans_C_sf"/>
</dbReference>
<dbReference type="AlphaFoldDB" id="A0A9W7E8S8"/>
<dbReference type="InterPro" id="IPR021838">
    <property type="entry name" value="DUF3431"/>
</dbReference>
<comment type="similarity">
    <text evidence="1">Belongs to the NodU/CmcH family.</text>
</comment>
<protein>
    <recommendedName>
        <fullName evidence="6">Carbamoyltransferase</fullName>
    </recommendedName>
</protein>
<evidence type="ECO:0000259" key="2">
    <source>
        <dbReference type="Pfam" id="PF02543"/>
    </source>
</evidence>
<sequence>MYVHILSSCLGSTSASRALWVISKETGDEPLFRVTDGTTMEEILGAFVTFYAVEDVEALNTLTEFAVSKLLQSSEFCSSSNSSPHDFSESFYLLYNHFLHNFERNDAHERVSECMKRSSRKVWDESFKDSSFNNRQSSDNFTRGIVVARGRNEDLSWVHGIQTHHSKQCSSKMTCGPDDREVYELPVKLQKLKELEKVSEVKVYDKSFTSTSESTSLPFNLGGEAVIYLYHIINNYESLPDVTVFLQGEPVPSSGGGTLHFNSLEELHEAILKTTPEKRFFPISNLLLQNDWDTGFPYTEVNLRSGQREIYEMAGFPFNEPNAYPESNQLWWHACGMFAASREAIRSRPLHFYKALYVMLTDAYPVNREYPWDSGATSEGGVTDGLCEKGVKAEYGLYCTEFNTHTLFYVIERMWQYFFDIKNEVWHVDICGDEDLKAFLFDKNRGEWWTMFCKTDGGVREGGWLVDELETFVKGGEDATKNKPLHLSLLQPRPSSLVMTSTLDVVPILSVPRVSDVDGGFDGMAKALMCIEMGGEGKSCSPWLGGSQVMTNRLSAGDDPVRYELSVWIEDGESGAVLSNKISTDFTMSHPLSSQVPKVSTVLSFFPGHDSSIAAVRDGEVVCVLELERLFDIRYMAGWGTGSTGSPLSTPPLEIWRRAVEKVVEYSGIAAFDYGVYVPLPVGEVHNAATMAMFEVADELVGKWAVIDHHASHLNLAFLDSQMKGKVAVVSVDGGGNDGNSRGFWGEGGVGGSLVEVELGLSGETNLGVGYMRASGVISEVVGGRKCSSLVPCALGFPGKVMGYVALGEVRAEWVGVMERYLMEGEAGEYWGEGLYFDPSVLEGWGEGGVEKERDLSATLQNAFENIVLEVLEDLKRRMGGVFDGIVLSGGCALNVLSNTRIQSAFGVPVHIPAAPGDNGLSVGAAWFLSRPKEGKWQPLEFAGFPVWDEKELEDIVRREKGRLVDVEEVARMLVAGKIIGVVRGRQEFGPRALGNRSLISLPGSDAKDRMNRLKKREFFRPVAPIVLEEVCDDVFIEKGVNSPYMSFAPRFDREKVGIEIPAAIHYDGSARPQTVKEGWIAELLEVLMKDHKKLPVIINTSFNVHGKPIINSYEESVGLLRSEEELDCVLLENSLIGC</sequence>
<dbReference type="InterPro" id="IPR051338">
    <property type="entry name" value="NodU/CmcH_Carbamoyltrnsfr"/>
</dbReference>
<dbReference type="Pfam" id="PF11913">
    <property type="entry name" value="DUF3431"/>
    <property type="match status" value="1"/>
</dbReference>
<feature type="domain" description="Carbamoyltransferase C-terminal" evidence="3">
    <location>
        <begin position="971"/>
        <end position="1137"/>
    </location>
</feature>
<dbReference type="InterPro" id="IPR003696">
    <property type="entry name" value="Carbtransf_dom"/>
</dbReference>
<evidence type="ECO:0000256" key="1">
    <source>
        <dbReference type="ARBA" id="ARBA00006129"/>
    </source>
</evidence>
<proteinExistence type="inferred from homology"/>
<dbReference type="GO" id="GO:0003824">
    <property type="term" value="F:catalytic activity"/>
    <property type="evidence" value="ECO:0007669"/>
    <property type="project" value="InterPro"/>
</dbReference>
<accession>A0A9W7E8S8</accession>
<dbReference type="Gene3D" id="3.90.870.20">
    <property type="entry name" value="Carbamoyltransferase, C-terminal domain"/>
    <property type="match status" value="1"/>
</dbReference>
<dbReference type="EMBL" id="BRXW01000566">
    <property type="protein sequence ID" value="GMH66973.1"/>
    <property type="molecule type" value="Genomic_DNA"/>
</dbReference>
<dbReference type="Gene3D" id="3.30.420.40">
    <property type="match status" value="1"/>
</dbReference>
<evidence type="ECO:0000313" key="4">
    <source>
        <dbReference type="EMBL" id="GMH66973.1"/>
    </source>
</evidence>
<dbReference type="OrthoDB" id="10008814at2759"/>
<dbReference type="SUPFAM" id="SSF53067">
    <property type="entry name" value="Actin-like ATPase domain"/>
    <property type="match status" value="1"/>
</dbReference>
<feature type="domain" description="Carbamoyltransferase" evidence="2">
    <location>
        <begin position="706"/>
        <end position="926"/>
    </location>
</feature>
<reference evidence="5" key="1">
    <citation type="journal article" date="2023" name="Commun. Biol.">
        <title>Genome analysis of Parmales, the sister group of diatoms, reveals the evolutionary specialization of diatoms from phago-mixotrophs to photoautotrophs.</title>
        <authorList>
            <person name="Ban H."/>
            <person name="Sato S."/>
            <person name="Yoshikawa S."/>
            <person name="Yamada K."/>
            <person name="Nakamura Y."/>
            <person name="Ichinomiya M."/>
            <person name="Sato N."/>
            <person name="Blanc-Mathieu R."/>
            <person name="Endo H."/>
            <person name="Kuwata A."/>
            <person name="Ogata H."/>
        </authorList>
    </citation>
    <scope>NUCLEOTIDE SEQUENCE [LARGE SCALE GENOMIC DNA]</scope>
    <source>
        <strain evidence="5">NIES 3700</strain>
    </source>
</reference>
<evidence type="ECO:0008006" key="6">
    <source>
        <dbReference type="Google" id="ProtNLM"/>
    </source>
</evidence>
<evidence type="ECO:0000313" key="5">
    <source>
        <dbReference type="Proteomes" id="UP001165122"/>
    </source>
</evidence>
<dbReference type="CDD" id="cd24033">
    <property type="entry name" value="ASKHA_NBD_NodU_CmcH-like_N"/>
    <property type="match status" value="1"/>
</dbReference>
<dbReference type="InterPro" id="IPR031730">
    <property type="entry name" value="Carbam_trans_C"/>
</dbReference>